<accession>A0AAV0RYP1</accession>
<keyword evidence="3" id="KW-1185">Reference proteome</keyword>
<dbReference type="EMBL" id="CAMGYJ010000011">
    <property type="protein sequence ID" value="CAI0625973.1"/>
    <property type="molecule type" value="Genomic_DNA"/>
</dbReference>
<feature type="region of interest" description="Disordered" evidence="1">
    <location>
        <begin position="73"/>
        <end position="141"/>
    </location>
</feature>
<sequence>DNFFLTKLCRNRDTLLTPTETEQNRENKTLQNPTSTHFFFFLLATHKTYTRKRDSNKTISFYFLLLLADTPHTQTEAKNKSKKDNKKNLTTNILPCRQHQQKHKGGSGQRSSENQGEGESSPKQQKRSKRSKVVLILDEIR</sequence>
<feature type="non-terminal residue" evidence="2">
    <location>
        <position position="1"/>
    </location>
</feature>
<organism evidence="2 3">
    <name type="scientific">Linum tenue</name>
    <dbReference type="NCBI Taxonomy" id="586396"/>
    <lineage>
        <taxon>Eukaryota</taxon>
        <taxon>Viridiplantae</taxon>
        <taxon>Streptophyta</taxon>
        <taxon>Embryophyta</taxon>
        <taxon>Tracheophyta</taxon>
        <taxon>Spermatophyta</taxon>
        <taxon>Magnoliopsida</taxon>
        <taxon>eudicotyledons</taxon>
        <taxon>Gunneridae</taxon>
        <taxon>Pentapetalae</taxon>
        <taxon>rosids</taxon>
        <taxon>fabids</taxon>
        <taxon>Malpighiales</taxon>
        <taxon>Linaceae</taxon>
        <taxon>Linum</taxon>
    </lineage>
</organism>
<evidence type="ECO:0000256" key="1">
    <source>
        <dbReference type="SAM" id="MobiDB-lite"/>
    </source>
</evidence>
<name>A0AAV0RYP1_9ROSI</name>
<comment type="caution">
    <text evidence="2">The sequence shown here is derived from an EMBL/GenBank/DDBJ whole genome shotgun (WGS) entry which is preliminary data.</text>
</comment>
<evidence type="ECO:0000313" key="2">
    <source>
        <dbReference type="EMBL" id="CAI0625973.1"/>
    </source>
</evidence>
<protein>
    <submittedName>
        <fullName evidence="2">Uncharacterized protein</fullName>
    </submittedName>
</protein>
<evidence type="ECO:0000313" key="3">
    <source>
        <dbReference type="Proteomes" id="UP001154282"/>
    </source>
</evidence>
<dbReference type="AlphaFoldDB" id="A0AAV0RYP1"/>
<reference evidence="2" key="1">
    <citation type="submission" date="2022-08" db="EMBL/GenBank/DDBJ databases">
        <authorList>
            <person name="Gutierrez-Valencia J."/>
        </authorList>
    </citation>
    <scope>NUCLEOTIDE SEQUENCE</scope>
</reference>
<dbReference type="Proteomes" id="UP001154282">
    <property type="component" value="Unassembled WGS sequence"/>
</dbReference>
<gene>
    <name evidence="2" type="ORF">LITE_LOCUS50663</name>
</gene>
<proteinExistence type="predicted"/>